<dbReference type="Proteomes" id="UP000245533">
    <property type="component" value="Unassembled WGS sequence"/>
</dbReference>
<dbReference type="SUPFAM" id="SSF161098">
    <property type="entry name" value="MetI-like"/>
    <property type="match status" value="1"/>
</dbReference>
<dbReference type="CDD" id="cd06261">
    <property type="entry name" value="TM_PBP2"/>
    <property type="match status" value="1"/>
</dbReference>
<dbReference type="PANTHER" id="PTHR30177:SF4">
    <property type="entry name" value="OSMOPROTECTANT IMPORT PERMEASE PROTEIN OSMW"/>
    <property type="match status" value="1"/>
</dbReference>
<evidence type="ECO:0000256" key="1">
    <source>
        <dbReference type="ARBA" id="ARBA00004651"/>
    </source>
</evidence>
<dbReference type="SUPFAM" id="SSF53850">
    <property type="entry name" value="Periplasmic binding protein-like II"/>
    <property type="match status" value="1"/>
</dbReference>
<reference evidence="10 11" key="1">
    <citation type="submission" date="2018-05" db="EMBL/GenBank/DDBJ databases">
        <title>Rhodohalobacter halophilus gen. nov., sp. nov., a moderately halophilic member of the family Balneolaceae.</title>
        <authorList>
            <person name="Liu Z.-W."/>
        </authorList>
    </citation>
    <scope>NUCLEOTIDE SEQUENCE [LARGE SCALE GENOMIC DNA]</scope>
    <source>
        <strain evidence="10 11">8A47</strain>
    </source>
</reference>
<dbReference type="GO" id="GO:0022857">
    <property type="term" value="F:transmembrane transporter activity"/>
    <property type="evidence" value="ECO:0007669"/>
    <property type="project" value="InterPro"/>
</dbReference>
<evidence type="ECO:0000313" key="10">
    <source>
        <dbReference type="EMBL" id="PWN07209.1"/>
    </source>
</evidence>
<dbReference type="CDD" id="cd13607">
    <property type="entry name" value="PBP2_AfProX_like"/>
    <property type="match status" value="1"/>
</dbReference>
<dbReference type="EMBL" id="QGGB01000004">
    <property type="protein sequence ID" value="PWN07209.1"/>
    <property type="molecule type" value="Genomic_DNA"/>
</dbReference>
<keyword evidence="11" id="KW-1185">Reference proteome</keyword>
<evidence type="ECO:0000256" key="4">
    <source>
        <dbReference type="ARBA" id="ARBA00022989"/>
    </source>
</evidence>
<dbReference type="InterPro" id="IPR051204">
    <property type="entry name" value="ABC_transp_perm/SBD"/>
</dbReference>
<comment type="similarity">
    <text evidence="6">In the C-terminal section; belongs to the OsmX family.</text>
</comment>
<keyword evidence="2 8" id="KW-0813">Transport</keyword>
<evidence type="ECO:0000256" key="5">
    <source>
        <dbReference type="ARBA" id="ARBA00023136"/>
    </source>
</evidence>
<dbReference type="Gene3D" id="3.40.190.10">
    <property type="entry name" value="Periplasmic binding protein-like II"/>
    <property type="match status" value="1"/>
</dbReference>
<keyword evidence="4 8" id="KW-1133">Transmembrane helix</keyword>
<evidence type="ECO:0000256" key="3">
    <source>
        <dbReference type="ARBA" id="ARBA00022692"/>
    </source>
</evidence>
<evidence type="ECO:0000256" key="6">
    <source>
        <dbReference type="ARBA" id="ARBA00035642"/>
    </source>
</evidence>
<gene>
    <name evidence="10" type="ORF">DDZ15_05260</name>
</gene>
<accession>A0A316TVA2</accession>
<dbReference type="PANTHER" id="PTHR30177">
    <property type="entry name" value="GLYCINE BETAINE/L-PROLINE TRANSPORT SYSTEM PERMEASE PROTEIN PROW"/>
    <property type="match status" value="1"/>
</dbReference>
<feature type="transmembrane region" description="Helical" evidence="8">
    <location>
        <begin position="452"/>
        <end position="474"/>
    </location>
</feature>
<dbReference type="GO" id="GO:0031460">
    <property type="term" value="P:glycine betaine transport"/>
    <property type="evidence" value="ECO:0007669"/>
    <property type="project" value="TreeGrafter"/>
</dbReference>
<comment type="similarity">
    <text evidence="7">In the N-terminal section; belongs to the binding-protein-dependent transport system permease family.</text>
</comment>
<evidence type="ECO:0000256" key="7">
    <source>
        <dbReference type="ARBA" id="ARBA00035652"/>
    </source>
</evidence>
<dbReference type="InterPro" id="IPR041894">
    <property type="entry name" value="PBP2_ProX-like"/>
</dbReference>
<evidence type="ECO:0000256" key="8">
    <source>
        <dbReference type="RuleBase" id="RU363032"/>
    </source>
</evidence>
<comment type="caution">
    <text evidence="10">The sequence shown here is derived from an EMBL/GenBank/DDBJ whole genome shotgun (WGS) entry which is preliminary data.</text>
</comment>
<sequence>MCIAVTFGLNTILQAQQPVKTGTKAFTESVILGEMIRQSIEADGTDTEIYKQLGGTRILWSALVRGEIDIYPDYTGTITEEILADEDIRTTGELSAALNEYGIRMSEPLGFNNTYALGMKRSLARELGIQTISDLRDHPQLRFGFSNEFMDRNDGWPGLREAYNLSPARVDGLEHALAYRGLDEGSIDVIDLYSTDPEIEYYDLLVLSDDRSFFPDYEAVILYRIEVHDLVVNTIERLEGAISSDEMSSLNAAVKLDGVPDAVAASEFLEETFQIESDVAVSSFRDRLAKNTADHLYLVLISLSLAIAIAIPMGILAVKINILEGAVLGTVGVMQTIPSLALLVFMIPLFGIGALPAMAALFLYSLLPIVRNTHSGIKEIPLPILESARALGLPERVILRRIEIPLALPSILAGIKTSAVINVGVATLGALIGAGGYGQPILTGIRLDNIQLILEGAVPAAVLALLVQGVFDLIEKKIT</sequence>
<feature type="transmembrane region" description="Helical" evidence="8">
    <location>
        <begin position="406"/>
        <end position="432"/>
    </location>
</feature>
<organism evidence="10 11">
    <name type="scientific">Rhodohalobacter mucosus</name>
    <dbReference type="NCBI Taxonomy" id="2079485"/>
    <lineage>
        <taxon>Bacteria</taxon>
        <taxon>Pseudomonadati</taxon>
        <taxon>Balneolota</taxon>
        <taxon>Balneolia</taxon>
        <taxon>Balneolales</taxon>
        <taxon>Balneolaceae</taxon>
        <taxon>Rhodohalobacter</taxon>
    </lineage>
</organism>
<evidence type="ECO:0000259" key="9">
    <source>
        <dbReference type="PROSITE" id="PS50928"/>
    </source>
</evidence>
<protein>
    <submittedName>
        <fullName evidence="10">Amino acid ABC transporter permease</fullName>
    </submittedName>
</protein>
<name>A0A316TVA2_9BACT</name>
<dbReference type="FunFam" id="1.10.3720.10:FF:000001">
    <property type="entry name" value="Glycine betaine ABC transporter, permease"/>
    <property type="match status" value="1"/>
</dbReference>
<dbReference type="PROSITE" id="PS50928">
    <property type="entry name" value="ABC_TM1"/>
    <property type="match status" value="1"/>
</dbReference>
<feature type="transmembrane region" description="Helical" evidence="8">
    <location>
        <begin position="296"/>
        <end position="320"/>
    </location>
</feature>
<dbReference type="GO" id="GO:0043190">
    <property type="term" value="C:ATP-binding cassette (ABC) transporter complex"/>
    <property type="evidence" value="ECO:0007669"/>
    <property type="project" value="InterPro"/>
</dbReference>
<dbReference type="Gene3D" id="3.40.190.120">
    <property type="entry name" value="Osmoprotection protein (prox), domain 2"/>
    <property type="match status" value="1"/>
</dbReference>
<proteinExistence type="inferred from homology"/>
<comment type="similarity">
    <text evidence="8">Belongs to the binding-protein-dependent transport system permease family.</text>
</comment>
<dbReference type="Gene3D" id="1.10.3720.10">
    <property type="entry name" value="MetI-like"/>
    <property type="match status" value="1"/>
</dbReference>
<dbReference type="Pfam" id="PF00528">
    <property type="entry name" value="BPD_transp_1"/>
    <property type="match status" value="1"/>
</dbReference>
<comment type="subcellular location">
    <subcellularLocation>
        <location evidence="1 8">Cell membrane</location>
        <topology evidence="1 8">Multi-pass membrane protein</topology>
    </subcellularLocation>
</comment>
<keyword evidence="5 8" id="KW-0472">Membrane</keyword>
<dbReference type="InterPro" id="IPR007210">
    <property type="entry name" value="ABC_Gly_betaine_transp_sub-bd"/>
</dbReference>
<feature type="domain" description="ABC transmembrane type-1" evidence="9">
    <location>
        <begin position="292"/>
        <end position="475"/>
    </location>
</feature>
<dbReference type="Pfam" id="PF04069">
    <property type="entry name" value="OpuAC"/>
    <property type="match status" value="1"/>
</dbReference>
<feature type="transmembrane region" description="Helical" evidence="8">
    <location>
        <begin position="340"/>
        <end position="364"/>
    </location>
</feature>
<keyword evidence="3 8" id="KW-0812">Transmembrane</keyword>
<dbReference type="InterPro" id="IPR035906">
    <property type="entry name" value="MetI-like_sf"/>
</dbReference>
<dbReference type="OrthoDB" id="9801163at2"/>
<dbReference type="InterPro" id="IPR000515">
    <property type="entry name" value="MetI-like"/>
</dbReference>
<dbReference type="AlphaFoldDB" id="A0A316TVA2"/>
<evidence type="ECO:0000313" key="11">
    <source>
        <dbReference type="Proteomes" id="UP000245533"/>
    </source>
</evidence>
<evidence type="ECO:0000256" key="2">
    <source>
        <dbReference type="ARBA" id="ARBA00022448"/>
    </source>
</evidence>